<sequence length="343" mass="37738">MSYRSFNVLTAQSTSVSRLEDLLRESLSLRVLAIPGPPLMPNAMSDGCARSKLAVLFSGGLDCTVLARIAHDLLPNHEPIDLLNVAFENPRIHSSLVDGSASAYELCPDRVTGRASFAELQQACPGRLWRFVAVNVPYTETNEHRQAVISLMHPHNTEMDLSISLALYFAARGQGQVTDTSNGTTIQYTTSARVLLSGLGADELFGGYTRHATAYRRGGTPALLDELQLDVSRLGQRNLGRDDRVMSHWGREVRFPYLDEKLLSWALAVPVDEKCGFAEMPVDAESPYVEDGSMLEQSKKGLRCLAWKLGMRAVAKEKKRAIQFGARTAKMEARKTKGTQAIA</sequence>
<accession>A0AAJ0GEY2</accession>
<evidence type="ECO:0000256" key="2">
    <source>
        <dbReference type="ARBA" id="ARBA00022888"/>
    </source>
</evidence>
<keyword evidence="1" id="KW-0028">Amino-acid biosynthesis</keyword>
<dbReference type="GO" id="GO:0006529">
    <property type="term" value="P:asparagine biosynthetic process"/>
    <property type="evidence" value="ECO:0007669"/>
    <property type="project" value="UniProtKB-KW"/>
</dbReference>
<feature type="domain" description="Asparagine synthetase" evidence="4">
    <location>
        <begin position="192"/>
        <end position="219"/>
    </location>
</feature>
<evidence type="ECO:0000259" key="4">
    <source>
        <dbReference type="Pfam" id="PF00733"/>
    </source>
</evidence>
<comment type="caution">
    <text evidence="5">The sequence shown here is derived from an EMBL/GenBank/DDBJ whole genome shotgun (WGS) entry which is preliminary data.</text>
</comment>
<reference evidence="5" key="1">
    <citation type="submission" date="2023-04" db="EMBL/GenBank/DDBJ databases">
        <title>Black Yeasts Isolated from many extreme environments.</title>
        <authorList>
            <person name="Coleine C."/>
            <person name="Stajich J.E."/>
            <person name="Selbmann L."/>
        </authorList>
    </citation>
    <scope>NUCLEOTIDE SEQUENCE</scope>
    <source>
        <strain evidence="5">CCFEE 5312</strain>
    </source>
</reference>
<keyword evidence="2" id="KW-0061">Asparagine biosynthesis</keyword>
<evidence type="ECO:0000256" key="1">
    <source>
        <dbReference type="ARBA" id="ARBA00022605"/>
    </source>
</evidence>
<dbReference type="InterPro" id="IPR001962">
    <property type="entry name" value="Asn_synthase"/>
</dbReference>
<organism evidence="5 6">
    <name type="scientific">Extremus antarcticus</name>
    <dbReference type="NCBI Taxonomy" id="702011"/>
    <lineage>
        <taxon>Eukaryota</taxon>
        <taxon>Fungi</taxon>
        <taxon>Dikarya</taxon>
        <taxon>Ascomycota</taxon>
        <taxon>Pezizomycotina</taxon>
        <taxon>Dothideomycetes</taxon>
        <taxon>Dothideomycetidae</taxon>
        <taxon>Mycosphaerellales</taxon>
        <taxon>Extremaceae</taxon>
        <taxon>Extremus</taxon>
    </lineage>
</organism>
<evidence type="ECO:0000256" key="3">
    <source>
        <dbReference type="ARBA" id="ARBA00022962"/>
    </source>
</evidence>
<dbReference type="Proteomes" id="UP001271007">
    <property type="component" value="Unassembled WGS sequence"/>
</dbReference>
<dbReference type="SUPFAM" id="SSF52402">
    <property type="entry name" value="Adenine nucleotide alpha hydrolases-like"/>
    <property type="match status" value="1"/>
</dbReference>
<evidence type="ECO:0000313" key="6">
    <source>
        <dbReference type="Proteomes" id="UP001271007"/>
    </source>
</evidence>
<dbReference type="CDD" id="cd01991">
    <property type="entry name" value="Asn_synthase_B_C"/>
    <property type="match status" value="1"/>
</dbReference>
<gene>
    <name evidence="5" type="ORF">LTR09_002720</name>
</gene>
<name>A0AAJ0GEY2_9PEZI</name>
<dbReference type="InterPro" id="IPR014729">
    <property type="entry name" value="Rossmann-like_a/b/a_fold"/>
</dbReference>
<dbReference type="Pfam" id="PF00733">
    <property type="entry name" value="Asn_synthase"/>
    <property type="match status" value="2"/>
</dbReference>
<keyword evidence="3" id="KW-0315">Glutamine amidotransferase</keyword>
<dbReference type="Gene3D" id="3.40.50.620">
    <property type="entry name" value="HUPs"/>
    <property type="match status" value="1"/>
</dbReference>
<feature type="domain" description="Asparagine synthetase" evidence="4">
    <location>
        <begin position="223"/>
        <end position="275"/>
    </location>
</feature>
<dbReference type="PANTHER" id="PTHR45937:SF1">
    <property type="entry name" value="ASPARAGINE SYNTHETASE DOMAIN-CONTAINING PROTEIN 1"/>
    <property type="match status" value="1"/>
</dbReference>
<protein>
    <recommendedName>
        <fullName evidence="4">Asparagine synthetase domain-containing protein</fullName>
    </recommendedName>
</protein>
<dbReference type="EMBL" id="JAWDJX010000006">
    <property type="protein sequence ID" value="KAK3056213.1"/>
    <property type="molecule type" value="Genomic_DNA"/>
</dbReference>
<dbReference type="GO" id="GO:0004066">
    <property type="term" value="F:asparagine synthase (glutamine-hydrolyzing) activity"/>
    <property type="evidence" value="ECO:0007669"/>
    <property type="project" value="InterPro"/>
</dbReference>
<keyword evidence="6" id="KW-1185">Reference proteome</keyword>
<dbReference type="PANTHER" id="PTHR45937">
    <property type="entry name" value="ASPARAGINE SYNTHETASE DOMAIN-CONTAINING PROTEIN 1"/>
    <property type="match status" value="1"/>
</dbReference>
<proteinExistence type="predicted"/>
<dbReference type="AlphaFoldDB" id="A0AAJ0GEY2"/>
<evidence type="ECO:0000313" key="5">
    <source>
        <dbReference type="EMBL" id="KAK3056213.1"/>
    </source>
</evidence>
<dbReference type="InterPro" id="IPR051857">
    <property type="entry name" value="Asn_synthetase_domain"/>
</dbReference>